<reference evidence="5" key="2">
    <citation type="submission" date="2022-01" db="EMBL/GenBank/DDBJ databases">
        <authorList>
            <person name="Yamashiro T."/>
            <person name="Shiraishi A."/>
            <person name="Satake H."/>
            <person name="Nakayama K."/>
        </authorList>
    </citation>
    <scope>NUCLEOTIDE SEQUENCE</scope>
</reference>
<sequence>MANGVLPAIKFTHTFVSEMCKDAALAKELRDLSLCSAIPIPGYYKNKLEKYGMRKIKEHTRNFYSKRNIQLNVEIMKPDFSELKSSAHSTGEFDEYQKKSVQMVKPAKGITTVAFVFKDGVTVAADSRASMGRYISSQSVMKIIKINGYMLGTMAGGAADCQFWHRNLGTKSESFVDAQTGSEMSKQRV</sequence>
<dbReference type="InterPro" id="IPR001353">
    <property type="entry name" value="Proteasome_sua/b"/>
</dbReference>
<dbReference type="PANTHER" id="PTHR32194">
    <property type="entry name" value="METALLOPROTEASE TLDD"/>
    <property type="match status" value="1"/>
</dbReference>
<comment type="subcellular location">
    <subcellularLocation>
        <location evidence="4">Cytoplasm</location>
    </subcellularLocation>
    <subcellularLocation>
        <location evidence="4">Nucleus</location>
    </subcellularLocation>
</comment>
<dbReference type="SUPFAM" id="SSF56235">
    <property type="entry name" value="N-terminal nucleophile aminohydrolases (Ntn hydrolases)"/>
    <property type="match status" value="1"/>
</dbReference>
<dbReference type="Pfam" id="PF22909">
    <property type="entry name" value="Caulimovir_coat_dom"/>
    <property type="match status" value="1"/>
</dbReference>
<evidence type="ECO:0000313" key="5">
    <source>
        <dbReference type="EMBL" id="GJT56463.1"/>
    </source>
</evidence>
<evidence type="ECO:0000313" key="6">
    <source>
        <dbReference type="Proteomes" id="UP001151760"/>
    </source>
</evidence>
<evidence type="ECO:0000256" key="3">
    <source>
        <dbReference type="ARBA" id="ARBA00023145"/>
    </source>
</evidence>
<reference evidence="5" key="1">
    <citation type="journal article" date="2022" name="Int. J. Mol. Sci.">
        <title>Draft Genome of Tanacetum Coccineum: Genomic Comparison of Closely Related Tanacetum-Family Plants.</title>
        <authorList>
            <person name="Yamashiro T."/>
            <person name="Shiraishi A."/>
            <person name="Nakayama K."/>
            <person name="Satake H."/>
        </authorList>
    </citation>
    <scope>NUCLEOTIDE SEQUENCE</scope>
</reference>
<dbReference type="InterPro" id="IPR029055">
    <property type="entry name" value="Ntn_hydrolases_N"/>
</dbReference>
<gene>
    <name evidence="5" type="ORF">Tco_0991517</name>
</gene>
<name>A0ABQ5F092_9ASTR</name>
<organism evidence="5 6">
    <name type="scientific">Tanacetum coccineum</name>
    <dbReference type="NCBI Taxonomy" id="301880"/>
    <lineage>
        <taxon>Eukaryota</taxon>
        <taxon>Viridiplantae</taxon>
        <taxon>Streptophyta</taxon>
        <taxon>Embryophyta</taxon>
        <taxon>Tracheophyta</taxon>
        <taxon>Spermatophyta</taxon>
        <taxon>Magnoliopsida</taxon>
        <taxon>eudicotyledons</taxon>
        <taxon>Gunneridae</taxon>
        <taxon>Pentapetalae</taxon>
        <taxon>asterids</taxon>
        <taxon>campanulids</taxon>
        <taxon>Asterales</taxon>
        <taxon>Asteraceae</taxon>
        <taxon>Asteroideae</taxon>
        <taxon>Anthemideae</taxon>
        <taxon>Anthemidinae</taxon>
        <taxon>Tanacetum</taxon>
    </lineage>
</organism>
<comment type="similarity">
    <text evidence="4">Belongs to the peptidase T1B family.</text>
</comment>
<comment type="function">
    <text evidence="4">Component of the proteasome, a multicatalytic proteinase complex which is characterized by its ability to cleave peptides with Arg, Phe, Tyr, Leu, and Glu adjacent to the leaving group at neutral or slightly basic pH. The proteasome has an ATP-dependent proteolytic activity.</text>
</comment>
<dbReference type="PROSITE" id="PS00854">
    <property type="entry name" value="PROTEASOME_BETA_1"/>
    <property type="match status" value="1"/>
</dbReference>
<keyword evidence="6" id="KW-1185">Reference proteome</keyword>
<evidence type="ECO:0000256" key="4">
    <source>
        <dbReference type="RuleBase" id="RU004203"/>
    </source>
</evidence>
<proteinExistence type="inferred from homology"/>
<comment type="subunit">
    <text evidence="4">Component of the proteasome complex.</text>
</comment>
<dbReference type="InterPro" id="IPR023333">
    <property type="entry name" value="Proteasome_suB-type"/>
</dbReference>
<keyword evidence="3" id="KW-0865">Zymogen</keyword>
<keyword evidence="2 4" id="KW-0647">Proteasome</keyword>
<comment type="caution">
    <text evidence="5">The sequence shown here is derived from an EMBL/GenBank/DDBJ whole genome shotgun (WGS) entry which is preliminary data.</text>
</comment>
<protein>
    <recommendedName>
        <fullName evidence="4">Proteasome subunit beta</fullName>
    </recommendedName>
</protein>
<dbReference type="Proteomes" id="UP001151760">
    <property type="component" value="Unassembled WGS sequence"/>
</dbReference>
<accession>A0ABQ5F092</accession>
<dbReference type="PANTHER" id="PTHR32194:SF3">
    <property type="entry name" value="PROTEASOME SUBUNIT BETA"/>
    <property type="match status" value="1"/>
</dbReference>
<evidence type="ECO:0000256" key="2">
    <source>
        <dbReference type="ARBA" id="ARBA00022942"/>
    </source>
</evidence>
<dbReference type="Pfam" id="PF00227">
    <property type="entry name" value="Proteasome"/>
    <property type="match status" value="1"/>
</dbReference>
<dbReference type="EMBL" id="BQNB010016847">
    <property type="protein sequence ID" value="GJT56463.1"/>
    <property type="molecule type" value="Genomic_DNA"/>
</dbReference>
<keyword evidence="4" id="KW-0539">Nucleus</keyword>
<dbReference type="Gene3D" id="3.60.20.10">
    <property type="entry name" value="Glutamine Phosphoribosylpyrophosphate, subunit 1, domain 1"/>
    <property type="match status" value="1"/>
</dbReference>
<dbReference type="InterPro" id="IPR016050">
    <property type="entry name" value="Proteasome_bsu_CS"/>
</dbReference>
<keyword evidence="1 4" id="KW-0963">Cytoplasm</keyword>
<evidence type="ECO:0000256" key="1">
    <source>
        <dbReference type="ARBA" id="ARBA00022490"/>
    </source>
</evidence>